<evidence type="ECO:0000313" key="2">
    <source>
        <dbReference type="Proteomes" id="UP000029981"/>
    </source>
</evidence>
<name>A0A0A0LT07_CUCSA</name>
<reference evidence="1 2" key="4">
    <citation type="journal article" date="2011" name="BMC Genomics">
        <title>RNA-Seq improves annotation of protein-coding genes in the cucumber genome.</title>
        <authorList>
            <person name="Li Z."/>
            <person name="Zhang Z."/>
            <person name="Yan P."/>
            <person name="Huang S."/>
            <person name="Fei Z."/>
            <person name="Lin K."/>
        </authorList>
    </citation>
    <scope>NUCLEOTIDE SEQUENCE [LARGE SCALE GENOMIC DNA]</scope>
    <source>
        <strain evidence="2">cv. 9930</strain>
    </source>
</reference>
<dbReference type="Proteomes" id="UP000029981">
    <property type="component" value="Chromosome 1"/>
</dbReference>
<sequence length="97" mass="10989">MIRLTDVHNNILPRIDFNRSGFVVFTTEAEFSATAKGLAIIPPKWIGDVNQFTAVVIHTASFEFIEGIIGETEMKMKQKDCEEKEDRAGNFHFRTGL</sequence>
<dbReference type="AlphaFoldDB" id="A0A0A0LT07"/>
<reference evidence="1 2" key="3">
    <citation type="journal article" date="2010" name="BMC Genomics">
        <title>Transcriptome sequencing and comparative analysis of cucumber flowers with different sex types.</title>
        <authorList>
            <person name="Guo S."/>
            <person name="Zheng Y."/>
            <person name="Joung J.G."/>
            <person name="Liu S."/>
            <person name="Zhang Z."/>
            <person name="Crasta O.R."/>
            <person name="Sobral B.W."/>
            <person name="Xu Y."/>
            <person name="Huang S."/>
            <person name="Fei Z."/>
        </authorList>
    </citation>
    <scope>NUCLEOTIDE SEQUENCE [LARGE SCALE GENOMIC DNA]</scope>
    <source>
        <strain evidence="2">cv. 9930</strain>
    </source>
</reference>
<keyword evidence="2" id="KW-1185">Reference proteome</keyword>
<organism evidence="1 2">
    <name type="scientific">Cucumis sativus</name>
    <name type="common">Cucumber</name>
    <dbReference type="NCBI Taxonomy" id="3659"/>
    <lineage>
        <taxon>Eukaryota</taxon>
        <taxon>Viridiplantae</taxon>
        <taxon>Streptophyta</taxon>
        <taxon>Embryophyta</taxon>
        <taxon>Tracheophyta</taxon>
        <taxon>Spermatophyta</taxon>
        <taxon>Magnoliopsida</taxon>
        <taxon>eudicotyledons</taxon>
        <taxon>Gunneridae</taxon>
        <taxon>Pentapetalae</taxon>
        <taxon>rosids</taxon>
        <taxon>fabids</taxon>
        <taxon>Cucurbitales</taxon>
        <taxon>Cucurbitaceae</taxon>
        <taxon>Benincaseae</taxon>
        <taxon>Cucumis</taxon>
    </lineage>
</organism>
<dbReference type="Gramene" id="KGN64139">
    <property type="protein sequence ID" value="KGN64139"/>
    <property type="gene ID" value="Csa_1G042505"/>
</dbReference>
<reference evidence="1 2" key="2">
    <citation type="journal article" date="2009" name="PLoS ONE">
        <title>An integrated genetic and cytogenetic map of the cucumber genome.</title>
        <authorList>
            <person name="Ren Y."/>
            <person name="Zhang Z."/>
            <person name="Liu J."/>
            <person name="Staub J.E."/>
            <person name="Han Y."/>
            <person name="Cheng Z."/>
            <person name="Li X."/>
            <person name="Lu J."/>
            <person name="Miao H."/>
            <person name="Kang H."/>
            <person name="Xie B."/>
            <person name="Gu X."/>
            <person name="Wang X."/>
            <person name="Du Y."/>
            <person name="Jin W."/>
            <person name="Huang S."/>
        </authorList>
    </citation>
    <scope>NUCLEOTIDE SEQUENCE [LARGE SCALE GENOMIC DNA]</scope>
    <source>
        <strain evidence="2">cv. 9930</strain>
    </source>
</reference>
<protein>
    <submittedName>
        <fullName evidence="1">Uncharacterized protein</fullName>
    </submittedName>
</protein>
<proteinExistence type="predicted"/>
<reference evidence="1 2" key="1">
    <citation type="journal article" date="2009" name="Nat. Genet.">
        <title>The genome of the cucumber, Cucumis sativus L.</title>
        <authorList>
            <person name="Huang S."/>
            <person name="Li R."/>
            <person name="Zhang Z."/>
            <person name="Li L."/>
            <person name="Gu X."/>
            <person name="Fan W."/>
            <person name="Lucas W.J."/>
            <person name="Wang X."/>
            <person name="Xie B."/>
            <person name="Ni P."/>
            <person name="Ren Y."/>
            <person name="Zhu H."/>
            <person name="Li J."/>
            <person name="Lin K."/>
            <person name="Jin W."/>
            <person name="Fei Z."/>
            <person name="Li G."/>
            <person name="Staub J."/>
            <person name="Kilian A."/>
            <person name="van der Vossen E.A."/>
            <person name="Wu Y."/>
            <person name="Guo J."/>
            <person name="He J."/>
            <person name="Jia Z."/>
            <person name="Ren Y."/>
            <person name="Tian G."/>
            <person name="Lu Y."/>
            <person name="Ruan J."/>
            <person name="Qian W."/>
            <person name="Wang M."/>
            <person name="Huang Q."/>
            <person name="Li B."/>
            <person name="Xuan Z."/>
            <person name="Cao J."/>
            <person name="Asan"/>
            <person name="Wu Z."/>
            <person name="Zhang J."/>
            <person name="Cai Q."/>
            <person name="Bai Y."/>
            <person name="Zhao B."/>
            <person name="Han Y."/>
            <person name="Li Y."/>
            <person name="Li X."/>
            <person name="Wang S."/>
            <person name="Shi Q."/>
            <person name="Liu S."/>
            <person name="Cho W.K."/>
            <person name="Kim J.Y."/>
            <person name="Xu Y."/>
            <person name="Heller-Uszynska K."/>
            <person name="Miao H."/>
            <person name="Cheng Z."/>
            <person name="Zhang S."/>
            <person name="Wu J."/>
            <person name="Yang Y."/>
            <person name="Kang H."/>
            <person name="Li M."/>
            <person name="Liang H."/>
            <person name="Ren X."/>
            <person name="Shi Z."/>
            <person name="Wen M."/>
            <person name="Jian M."/>
            <person name="Yang H."/>
            <person name="Zhang G."/>
            <person name="Yang Z."/>
            <person name="Chen R."/>
            <person name="Liu S."/>
            <person name="Li J."/>
            <person name="Ma L."/>
            <person name="Liu H."/>
            <person name="Zhou Y."/>
            <person name="Zhao J."/>
            <person name="Fang X."/>
            <person name="Li G."/>
            <person name="Fang L."/>
            <person name="Li Y."/>
            <person name="Liu D."/>
            <person name="Zheng H."/>
            <person name="Zhang Y."/>
            <person name="Qin N."/>
            <person name="Li Z."/>
            <person name="Yang G."/>
            <person name="Yang S."/>
            <person name="Bolund L."/>
            <person name="Kristiansen K."/>
            <person name="Zheng H."/>
            <person name="Li S."/>
            <person name="Zhang X."/>
            <person name="Yang H."/>
            <person name="Wang J."/>
            <person name="Sun R."/>
            <person name="Zhang B."/>
            <person name="Jiang S."/>
            <person name="Wang J."/>
            <person name="Du Y."/>
            <person name="Li S."/>
        </authorList>
    </citation>
    <scope>NUCLEOTIDE SEQUENCE [LARGE SCALE GENOMIC DNA]</scope>
    <source>
        <strain evidence="2">cv. 9930</strain>
    </source>
</reference>
<evidence type="ECO:0000313" key="1">
    <source>
        <dbReference type="EMBL" id="KGN64139.1"/>
    </source>
</evidence>
<gene>
    <name evidence="1" type="ORF">Csa_1G042505</name>
</gene>
<accession>A0A0A0LT07</accession>
<dbReference type="EMBL" id="CM002922">
    <property type="protein sequence ID" value="KGN64139.1"/>
    <property type="molecule type" value="Genomic_DNA"/>
</dbReference>